<feature type="transmembrane region" description="Helical" evidence="1">
    <location>
        <begin position="96"/>
        <end position="117"/>
    </location>
</feature>
<accession>A0A2P4X897</accession>
<organism evidence="2 3">
    <name type="scientific">Phytophthora palmivora</name>
    <dbReference type="NCBI Taxonomy" id="4796"/>
    <lineage>
        <taxon>Eukaryota</taxon>
        <taxon>Sar</taxon>
        <taxon>Stramenopiles</taxon>
        <taxon>Oomycota</taxon>
        <taxon>Peronosporomycetes</taxon>
        <taxon>Peronosporales</taxon>
        <taxon>Peronosporaceae</taxon>
        <taxon>Phytophthora</taxon>
    </lineage>
</organism>
<feature type="transmembrane region" description="Helical" evidence="1">
    <location>
        <begin position="129"/>
        <end position="147"/>
    </location>
</feature>
<protein>
    <submittedName>
        <fullName evidence="2">Sulfate Permease (SulP) Family</fullName>
    </submittedName>
</protein>
<keyword evidence="3" id="KW-1185">Reference proteome</keyword>
<evidence type="ECO:0000256" key="1">
    <source>
        <dbReference type="SAM" id="Phobius"/>
    </source>
</evidence>
<name>A0A2P4X897_9STRA</name>
<feature type="non-terminal residue" evidence="2">
    <location>
        <position position="222"/>
    </location>
</feature>
<dbReference type="EMBL" id="NCKW01015803">
    <property type="protein sequence ID" value="POM61759.1"/>
    <property type="molecule type" value="Genomic_DNA"/>
</dbReference>
<proteinExistence type="predicted"/>
<comment type="caution">
    <text evidence="2">The sequence shown here is derived from an EMBL/GenBank/DDBJ whole genome shotgun (WGS) entry which is preliminary data.</text>
</comment>
<dbReference type="AlphaFoldDB" id="A0A2P4X897"/>
<dbReference type="Proteomes" id="UP000237271">
    <property type="component" value="Unassembled WGS sequence"/>
</dbReference>
<dbReference type="PANTHER" id="PTHR43310">
    <property type="entry name" value="SULFATE TRANSPORTER YBAR-RELATED"/>
    <property type="match status" value="1"/>
</dbReference>
<feature type="transmembrane region" description="Helical" evidence="1">
    <location>
        <begin position="57"/>
        <end position="84"/>
    </location>
</feature>
<reference evidence="2 3" key="1">
    <citation type="journal article" date="2017" name="Genome Biol. Evol.">
        <title>Phytophthora megakarya and P. palmivora, closely related causal agents of cacao black pod rot, underwent increases in genome sizes and gene numbers by different mechanisms.</title>
        <authorList>
            <person name="Ali S.S."/>
            <person name="Shao J."/>
            <person name="Lary D.J."/>
            <person name="Kronmiller B."/>
            <person name="Shen D."/>
            <person name="Strem M.D."/>
            <person name="Amoako-Attah I."/>
            <person name="Akrofi A.Y."/>
            <person name="Begoude B.A."/>
            <person name="Ten Hoopen G.M."/>
            <person name="Coulibaly K."/>
            <person name="Kebe B.I."/>
            <person name="Melnick R.L."/>
            <person name="Guiltinan M.J."/>
            <person name="Tyler B.M."/>
            <person name="Meinhardt L.W."/>
            <person name="Bailey B.A."/>
        </authorList>
    </citation>
    <scope>NUCLEOTIDE SEQUENCE [LARGE SCALE GENOMIC DNA]</scope>
    <source>
        <strain evidence="3">sbr112.9</strain>
    </source>
</reference>
<keyword evidence="1" id="KW-0472">Membrane</keyword>
<dbReference type="InterPro" id="IPR052706">
    <property type="entry name" value="Membrane-Transporter-like"/>
</dbReference>
<keyword evidence="1" id="KW-0812">Transmembrane</keyword>
<dbReference type="PANTHER" id="PTHR43310:SF2">
    <property type="entry name" value="SLC26A_SULP TRANSPORTER DOMAIN-CONTAINING PROTEIN"/>
    <property type="match status" value="1"/>
</dbReference>
<evidence type="ECO:0000313" key="3">
    <source>
        <dbReference type="Proteomes" id="UP000237271"/>
    </source>
</evidence>
<dbReference type="OrthoDB" id="409725at2759"/>
<keyword evidence="1" id="KW-1133">Transmembrane helix</keyword>
<gene>
    <name evidence="2" type="ORF">PHPALM_29178</name>
</gene>
<feature type="transmembrane region" description="Helical" evidence="1">
    <location>
        <begin position="153"/>
        <end position="173"/>
    </location>
</feature>
<sequence length="222" mass="23377">MKPSFSPTRIKINGGLPHFDDDGNVMLRALSLSPGASRRDSRLETPMSSGLHLFLQGVVHAVLSGVVVSIVLCPVMIGFASIIFSHPEFSEALPMLTKLVFASSVVHQLVITSLSPLPFAIGQVQDTGMIFLASMASSIMTELGPAVPLEERIATVLVHLSICTVLVGLGLILTGKARLASFVQYLPTPVIGGYLAYVGFFMVKGGVSLTTGVGLVSVQGWG</sequence>
<evidence type="ECO:0000313" key="2">
    <source>
        <dbReference type="EMBL" id="POM61759.1"/>
    </source>
</evidence>